<proteinExistence type="predicted"/>
<gene>
    <name evidence="1" type="ORF">LCL61_23890</name>
</gene>
<name>A0ACD5BGS1_9PSEU</name>
<dbReference type="EMBL" id="CP150484">
    <property type="protein sequence ID" value="WYW18591.1"/>
    <property type="molecule type" value="Genomic_DNA"/>
</dbReference>
<protein>
    <submittedName>
        <fullName evidence="1">Uncharacterized protein</fullName>
    </submittedName>
</protein>
<sequence length="127" mass="14655">MEAHYRRLAAQRHWPLETEAAFRASVAWYRALDEGSELRQYYEYVDHEGLVDEGARWLWEAIVVDHETVAIKQIEQDSSGAVHRYWWRNIENDAGGLTDQALDLADPGLTPVSRSTFYALWDSGTDN</sequence>
<dbReference type="Proteomes" id="UP001456344">
    <property type="component" value="Chromosome"/>
</dbReference>
<keyword evidence="2" id="KW-1185">Reference proteome</keyword>
<accession>A0ACD5BGS1</accession>
<reference evidence="1" key="1">
    <citation type="submission" date="2023-10" db="EMBL/GenBank/DDBJ databases">
        <title>Whole genome sequencing of actinobacterial strain Amycolatopsis sp. (BCA-696) identifies the underlying plant growth-promoting genes.</title>
        <authorList>
            <person name="Gandham P."/>
            <person name="Vadla N."/>
            <person name="Saji A."/>
            <person name="Srinivas V."/>
            <person name="Ruperao P."/>
            <person name="Selvanayagam S."/>
            <person name="Saxena R.K."/>
            <person name="Rathore A."/>
            <person name="Gopalakrishnan S."/>
            <person name="Thakur V."/>
        </authorList>
    </citation>
    <scope>NUCLEOTIDE SEQUENCE</scope>
    <source>
        <strain evidence="1">BCA-696</strain>
    </source>
</reference>
<organism evidence="1 2">
    <name type="scientific">Amycolatopsis coloradensis</name>
    <dbReference type="NCBI Taxonomy" id="76021"/>
    <lineage>
        <taxon>Bacteria</taxon>
        <taxon>Bacillati</taxon>
        <taxon>Actinomycetota</taxon>
        <taxon>Actinomycetes</taxon>
        <taxon>Pseudonocardiales</taxon>
        <taxon>Pseudonocardiaceae</taxon>
        <taxon>Amycolatopsis</taxon>
    </lineage>
</organism>
<evidence type="ECO:0000313" key="1">
    <source>
        <dbReference type="EMBL" id="WYW18591.1"/>
    </source>
</evidence>
<evidence type="ECO:0000313" key="2">
    <source>
        <dbReference type="Proteomes" id="UP001456344"/>
    </source>
</evidence>